<evidence type="ECO:0000313" key="1">
    <source>
        <dbReference type="EMBL" id="MQM18137.1"/>
    </source>
</evidence>
<protein>
    <submittedName>
        <fullName evidence="1">Uncharacterized protein</fullName>
    </submittedName>
</protein>
<proteinExistence type="predicted"/>
<gene>
    <name evidence="1" type="ORF">Taro_051122</name>
</gene>
<name>A0A843XG63_COLES</name>
<evidence type="ECO:0000313" key="2">
    <source>
        <dbReference type="Proteomes" id="UP000652761"/>
    </source>
</evidence>
<keyword evidence="2" id="KW-1185">Reference proteome</keyword>
<dbReference type="OrthoDB" id="187139at2759"/>
<dbReference type="EMBL" id="NMUH01007992">
    <property type="protein sequence ID" value="MQM18137.1"/>
    <property type="molecule type" value="Genomic_DNA"/>
</dbReference>
<accession>A0A843XG63</accession>
<dbReference type="AlphaFoldDB" id="A0A843XG63"/>
<dbReference type="Proteomes" id="UP000652761">
    <property type="component" value="Unassembled WGS sequence"/>
</dbReference>
<sequence>MQNSGVKISQVTYNDIDGSSVTPLQPHESMTRDISIGLQNIKLTYGNRPAQASCKYAGGTASGFFLTNER</sequence>
<reference evidence="1" key="1">
    <citation type="submission" date="2017-07" db="EMBL/GenBank/DDBJ databases">
        <title>Taro Niue Genome Assembly and Annotation.</title>
        <authorList>
            <person name="Atibalentja N."/>
            <person name="Keating K."/>
            <person name="Fields C.J."/>
        </authorList>
    </citation>
    <scope>NUCLEOTIDE SEQUENCE</scope>
    <source>
        <strain evidence="1">Niue_2</strain>
        <tissue evidence="1">Leaf</tissue>
    </source>
</reference>
<comment type="caution">
    <text evidence="1">The sequence shown here is derived from an EMBL/GenBank/DDBJ whole genome shotgun (WGS) entry which is preliminary data.</text>
</comment>
<organism evidence="1 2">
    <name type="scientific">Colocasia esculenta</name>
    <name type="common">Wild taro</name>
    <name type="synonym">Arum esculentum</name>
    <dbReference type="NCBI Taxonomy" id="4460"/>
    <lineage>
        <taxon>Eukaryota</taxon>
        <taxon>Viridiplantae</taxon>
        <taxon>Streptophyta</taxon>
        <taxon>Embryophyta</taxon>
        <taxon>Tracheophyta</taxon>
        <taxon>Spermatophyta</taxon>
        <taxon>Magnoliopsida</taxon>
        <taxon>Liliopsida</taxon>
        <taxon>Araceae</taxon>
        <taxon>Aroideae</taxon>
        <taxon>Colocasieae</taxon>
        <taxon>Colocasia</taxon>
    </lineage>
</organism>